<keyword evidence="4" id="KW-1185">Reference proteome</keyword>
<dbReference type="AlphaFoldDB" id="A0A815QHJ2"/>
<evidence type="ECO:0000313" key="3">
    <source>
        <dbReference type="EMBL" id="CAF4332478.1"/>
    </source>
</evidence>
<feature type="compositionally biased region" description="Polar residues" evidence="1">
    <location>
        <begin position="168"/>
        <end position="180"/>
    </location>
</feature>
<protein>
    <submittedName>
        <fullName evidence="2">Uncharacterized protein</fullName>
    </submittedName>
</protein>
<proteinExistence type="predicted"/>
<gene>
    <name evidence="2" type="ORF">GPM918_LOCUS35142</name>
    <name evidence="3" type="ORF">SRO942_LOCUS35857</name>
</gene>
<evidence type="ECO:0000256" key="1">
    <source>
        <dbReference type="SAM" id="MobiDB-lite"/>
    </source>
</evidence>
<feature type="compositionally biased region" description="Acidic residues" evidence="1">
    <location>
        <begin position="26"/>
        <end position="43"/>
    </location>
</feature>
<name>A0A815QHJ2_9BILA</name>
<comment type="caution">
    <text evidence="2">The sequence shown here is derived from an EMBL/GenBank/DDBJ whole genome shotgun (WGS) entry which is preliminary data.</text>
</comment>
<organism evidence="2 4">
    <name type="scientific">Didymodactylos carnosus</name>
    <dbReference type="NCBI Taxonomy" id="1234261"/>
    <lineage>
        <taxon>Eukaryota</taxon>
        <taxon>Metazoa</taxon>
        <taxon>Spiralia</taxon>
        <taxon>Gnathifera</taxon>
        <taxon>Rotifera</taxon>
        <taxon>Eurotatoria</taxon>
        <taxon>Bdelloidea</taxon>
        <taxon>Philodinida</taxon>
        <taxon>Philodinidae</taxon>
        <taxon>Didymodactylos</taxon>
    </lineage>
</organism>
<accession>A0A815QHJ2</accession>
<feature type="region of interest" description="Disordered" evidence="1">
    <location>
        <begin position="161"/>
        <end position="180"/>
    </location>
</feature>
<dbReference type="Proteomes" id="UP000663829">
    <property type="component" value="Unassembled WGS sequence"/>
</dbReference>
<feature type="region of interest" description="Disordered" evidence="1">
    <location>
        <begin position="24"/>
        <end position="49"/>
    </location>
</feature>
<dbReference type="EMBL" id="CAJNOQ010020083">
    <property type="protein sequence ID" value="CAF1462546.1"/>
    <property type="molecule type" value="Genomic_DNA"/>
</dbReference>
<feature type="non-terminal residue" evidence="2">
    <location>
        <position position="1"/>
    </location>
</feature>
<dbReference type="Proteomes" id="UP000681722">
    <property type="component" value="Unassembled WGS sequence"/>
</dbReference>
<evidence type="ECO:0000313" key="2">
    <source>
        <dbReference type="EMBL" id="CAF1462546.1"/>
    </source>
</evidence>
<evidence type="ECO:0000313" key="4">
    <source>
        <dbReference type="Proteomes" id="UP000663829"/>
    </source>
</evidence>
<reference evidence="2" key="1">
    <citation type="submission" date="2021-02" db="EMBL/GenBank/DDBJ databases">
        <authorList>
            <person name="Nowell W R."/>
        </authorList>
    </citation>
    <scope>NUCLEOTIDE SEQUENCE</scope>
</reference>
<sequence>LTPADEEMLDRELKPFNIYAKYDGTYDTDVEDDDDEDDEEEEQSNTRERRDLTYENFTCPWTQLGKNCTPGLKAWTKERCGVLIDTSSTGIFSKCLKAIPDKTVGPKLHKSCLILTCRCQKTHSVRGLCYMLSYMEQSCNIFNASSPRWWIKPGCNKAAGTPRPPIQPQNATTVRPTTTAPIKPLPKGKDACILSYYIANATYAVPGVVDPQSNDVLKNLVAK</sequence>
<dbReference type="EMBL" id="CAJOBC010085541">
    <property type="protein sequence ID" value="CAF4332478.1"/>
    <property type="molecule type" value="Genomic_DNA"/>
</dbReference>